<dbReference type="CDD" id="cd02440">
    <property type="entry name" value="AdoMet_MTases"/>
    <property type="match status" value="1"/>
</dbReference>
<proteinExistence type="predicted"/>
<evidence type="ECO:0008006" key="3">
    <source>
        <dbReference type="Google" id="ProtNLM"/>
    </source>
</evidence>
<dbReference type="RefSeq" id="WP_110022120.1">
    <property type="nucleotide sequence ID" value="NZ_PDNZ01000001.1"/>
</dbReference>
<reference evidence="2" key="1">
    <citation type="submission" date="2017-10" db="EMBL/GenBank/DDBJ databases">
        <authorList>
            <person name="Gaisin V.A."/>
            <person name="Rysina M.S."/>
            <person name="Grouzdev D.S."/>
        </authorList>
    </citation>
    <scope>NUCLEOTIDE SEQUENCE [LARGE SCALE GENOMIC DNA]</scope>
    <source>
        <strain evidence="2">V1</strain>
    </source>
</reference>
<dbReference type="AlphaFoldDB" id="A0A317T9Y7"/>
<dbReference type="EMBL" id="PDNZ01000001">
    <property type="protein sequence ID" value="PWW83240.1"/>
    <property type="molecule type" value="Genomic_DNA"/>
</dbReference>
<dbReference type="Proteomes" id="UP000246278">
    <property type="component" value="Unassembled WGS sequence"/>
</dbReference>
<evidence type="ECO:0000313" key="2">
    <source>
        <dbReference type="Proteomes" id="UP000246278"/>
    </source>
</evidence>
<comment type="caution">
    <text evidence="1">The sequence shown here is derived from an EMBL/GenBank/DDBJ whole genome shotgun (WGS) entry which is preliminary data.</text>
</comment>
<dbReference type="SUPFAM" id="SSF53335">
    <property type="entry name" value="S-adenosyl-L-methionine-dependent methyltransferases"/>
    <property type="match status" value="1"/>
</dbReference>
<keyword evidence="2" id="KW-1185">Reference proteome</keyword>
<evidence type="ECO:0000313" key="1">
    <source>
        <dbReference type="EMBL" id="PWW83240.1"/>
    </source>
</evidence>
<protein>
    <recommendedName>
        <fullName evidence="3">DOT1 domain-containing protein</fullName>
    </recommendedName>
</protein>
<dbReference type="OrthoDB" id="9780095at2"/>
<gene>
    <name evidence="1" type="ORF">CR164_01385</name>
</gene>
<dbReference type="InterPro" id="IPR029063">
    <property type="entry name" value="SAM-dependent_MTases_sf"/>
</dbReference>
<organism evidence="1 2">
    <name type="scientific">Prosthecochloris marina</name>
    <dbReference type="NCBI Taxonomy" id="2017681"/>
    <lineage>
        <taxon>Bacteria</taxon>
        <taxon>Pseudomonadati</taxon>
        <taxon>Chlorobiota</taxon>
        <taxon>Chlorobiia</taxon>
        <taxon>Chlorobiales</taxon>
        <taxon>Chlorobiaceae</taxon>
        <taxon>Prosthecochloris</taxon>
    </lineage>
</organism>
<name>A0A317T9Y7_9CHLB</name>
<dbReference type="Gene3D" id="3.40.50.150">
    <property type="entry name" value="Vaccinia Virus protein VP39"/>
    <property type="match status" value="1"/>
</dbReference>
<sequence>MRKHPQLVEMLPEAILRHGPRRFMDYLAQEKSFDAEHHTETCSLVQKTVYPKGLRNLEHGSGYQAAFTDVIVNSLDKVMHHNKSLQKQSSRLRFVDIGSGKGKALIIAHSYPFETIVGIEYNQDLCGIACRNLSITKCSRAELFCKDVFEYDGFGDDTVYFAFNPFDKQLTEKVAKTVGCYGNVYFIYNNPSYKEVFGGWQLVDRTVGYCPNREVDIYYRQASP</sequence>
<accession>A0A317T9Y7</accession>